<evidence type="ECO:0000313" key="2">
    <source>
        <dbReference type="Proteomes" id="UP000191500"/>
    </source>
</evidence>
<reference evidence="2" key="1">
    <citation type="journal article" date="2017" name="Nat. Microbiol.">
        <title>Global analysis of biosynthetic gene clusters reveals vast potential of secondary metabolite production in Penicillium species.</title>
        <authorList>
            <person name="Nielsen J.C."/>
            <person name="Grijseels S."/>
            <person name="Prigent S."/>
            <person name="Ji B."/>
            <person name="Dainat J."/>
            <person name="Nielsen K.F."/>
            <person name="Frisvad J.C."/>
            <person name="Workman M."/>
            <person name="Nielsen J."/>
        </authorList>
    </citation>
    <scope>NUCLEOTIDE SEQUENCE [LARGE SCALE GENOMIC DNA]</scope>
    <source>
        <strain evidence="2">IBT 31321</strain>
    </source>
</reference>
<dbReference type="AlphaFoldDB" id="A0A1V6V352"/>
<organism evidence="1 2">
    <name type="scientific">Penicillium coprophilum</name>
    <dbReference type="NCBI Taxonomy" id="36646"/>
    <lineage>
        <taxon>Eukaryota</taxon>
        <taxon>Fungi</taxon>
        <taxon>Dikarya</taxon>
        <taxon>Ascomycota</taxon>
        <taxon>Pezizomycotina</taxon>
        <taxon>Eurotiomycetes</taxon>
        <taxon>Eurotiomycetidae</taxon>
        <taxon>Eurotiales</taxon>
        <taxon>Aspergillaceae</taxon>
        <taxon>Penicillium</taxon>
    </lineage>
</organism>
<dbReference type="Gene3D" id="3.30.559.10">
    <property type="entry name" value="Chloramphenicol acetyltransferase-like domain"/>
    <property type="match status" value="1"/>
</dbReference>
<dbReference type="Proteomes" id="UP000191500">
    <property type="component" value="Unassembled WGS sequence"/>
</dbReference>
<keyword evidence="2" id="KW-1185">Reference proteome</keyword>
<dbReference type="PANTHER" id="PTHR45527">
    <property type="entry name" value="NONRIBOSOMAL PEPTIDE SYNTHETASE"/>
    <property type="match status" value="1"/>
</dbReference>
<dbReference type="SUPFAM" id="SSF52777">
    <property type="entry name" value="CoA-dependent acyltransferases"/>
    <property type="match status" value="2"/>
</dbReference>
<name>A0A1V6V352_9EURO</name>
<proteinExistence type="predicted"/>
<accession>A0A1V6V352</accession>
<dbReference type="GO" id="GO:0005737">
    <property type="term" value="C:cytoplasm"/>
    <property type="evidence" value="ECO:0007669"/>
    <property type="project" value="TreeGrafter"/>
</dbReference>
<evidence type="ECO:0000313" key="1">
    <source>
        <dbReference type="EMBL" id="OQE45101.1"/>
    </source>
</evidence>
<gene>
    <name evidence="1" type="ORF">PENCOP_c002G03352</name>
</gene>
<dbReference type="GO" id="GO:0031177">
    <property type="term" value="F:phosphopantetheine binding"/>
    <property type="evidence" value="ECO:0007669"/>
    <property type="project" value="TreeGrafter"/>
</dbReference>
<dbReference type="GO" id="GO:0044550">
    <property type="term" value="P:secondary metabolite biosynthetic process"/>
    <property type="evidence" value="ECO:0007669"/>
    <property type="project" value="TreeGrafter"/>
</dbReference>
<dbReference type="GO" id="GO:0043041">
    <property type="term" value="P:amino acid activation for nonribosomal peptide biosynthetic process"/>
    <property type="evidence" value="ECO:0007669"/>
    <property type="project" value="TreeGrafter"/>
</dbReference>
<protein>
    <recommendedName>
        <fullName evidence="3">Condensation domain-containing protein</fullName>
    </recommendedName>
</protein>
<evidence type="ECO:0008006" key="3">
    <source>
        <dbReference type="Google" id="ProtNLM"/>
    </source>
</evidence>
<dbReference type="Gene3D" id="3.30.559.30">
    <property type="entry name" value="Nonribosomal peptide synthetase, condensation domain"/>
    <property type="match status" value="1"/>
</dbReference>
<comment type="caution">
    <text evidence="1">The sequence shown here is derived from an EMBL/GenBank/DDBJ whole genome shotgun (WGS) entry which is preliminary data.</text>
</comment>
<sequence>MAQVVLRKEIVTDRLLVQEEPPKTQRAMTGQLLSVLYVFESPASGLNAYWVFHHALMDGKSRRVVFDEAHRLYAGHTLSSPPAQFRDLPSHFVEHGADERLSARQLKDRQYRTRINIDPEDLQTVARAHCTTVSMLYQASWRLTLAVYLSSANLTFGLISAGRFDDLDASGQIDLFNTTLLVPFSPLAAGSSSNSASSSPSFKMELQPRDEVTCLPLLISVDQGVSVAKE</sequence>
<dbReference type="InterPro" id="IPR023213">
    <property type="entry name" value="CAT-like_dom_sf"/>
</dbReference>
<dbReference type="EMBL" id="MDDG01000002">
    <property type="protein sequence ID" value="OQE45101.1"/>
    <property type="molecule type" value="Genomic_DNA"/>
</dbReference>
<dbReference type="PANTHER" id="PTHR45527:SF12">
    <property type="entry name" value="NONRIBOSOMAL PEPTIDE SYNTHETASE IVOA"/>
    <property type="match status" value="1"/>
</dbReference>